<dbReference type="GO" id="GO:0000287">
    <property type="term" value="F:magnesium ion binding"/>
    <property type="evidence" value="ECO:0007669"/>
    <property type="project" value="TreeGrafter"/>
</dbReference>
<dbReference type="InterPro" id="IPR005000">
    <property type="entry name" value="Aldolase/citrate-lyase_domain"/>
</dbReference>
<dbReference type="GO" id="GO:0003824">
    <property type="term" value="F:catalytic activity"/>
    <property type="evidence" value="ECO:0007669"/>
    <property type="project" value="InterPro"/>
</dbReference>
<dbReference type="InterPro" id="IPR040442">
    <property type="entry name" value="Pyrv_kinase-like_dom_sf"/>
</dbReference>
<dbReference type="PANTHER" id="PTHR32308:SF10">
    <property type="entry name" value="CITRATE LYASE SUBUNIT BETA"/>
    <property type="match status" value="1"/>
</dbReference>
<feature type="domain" description="HpcH/HpaI aldolase/citrate lyase" evidence="6">
    <location>
        <begin position="32"/>
        <end position="235"/>
    </location>
</feature>
<protein>
    <submittedName>
        <fullName evidence="7">HpcH/HpaI aldolase</fullName>
    </submittedName>
</protein>
<feature type="binding site" evidence="4">
    <location>
        <position position="89"/>
    </location>
    <ligand>
        <name>substrate</name>
    </ligand>
</feature>
<evidence type="ECO:0000259" key="6">
    <source>
        <dbReference type="Pfam" id="PF03328"/>
    </source>
</evidence>
<dbReference type="EMBL" id="FCON02000031">
    <property type="protein sequence ID" value="SAL61925.1"/>
    <property type="molecule type" value="Genomic_DNA"/>
</dbReference>
<dbReference type="PIRSF" id="PIRSF015582">
    <property type="entry name" value="Cit_lyase_B"/>
    <property type="match status" value="1"/>
</dbReference>
<proteinExistence type="predicted"/>
<reference evidence="7" key="1">
    <citation type="submission" date="2016-01" db="EMBL/GenBank/DDBJ databases">
        <authorList>
            <person name="Peeters C."/>
        </authorList>
    </citation>
    <scope>NUCLEOTIDE SEQUENCE [LARGE SCALE GENOMIC DNA]</scope>
    <source>
        <strain evidence="7">LMG 22940</strain>
    </source>
</reference>
<evidence type="ECO:0000256" key="5">
    <source>
        <dbReference type="PIRSR" id="PIRSR015582-2"/>
    </source>
</evidence>
<dbReference type="InterPro" id="IPR011206">
    <property type="entry name" value="Citrate_lyase_beta/mcl1/mcl2"/>
</dbReference>
<dbReference type="GO" id="GO:0006107">
    <property type="term" value="P:oxaloacetate metabolic process"/>
    <property type="evidence" value="ECO:0007669"/>
    <property type="project" value="TreeGrafter"/>
</dbReference>
<accession>A0A158IZL8</accession>
<name>A0A158IZL8_9BURK</name>
<organism evidence="7 8">
    <name type="scientific">Caballeronia choica</name>
    <dbReference type="NCBI Taxonomy" id="326476"/>
    <lineage>
        <taxon>Bacteria</taxon>
        <taxon>Pseudomonadati</taxon>
        <taxon>Pseudomonadota</taxon>
        <taxon>Betaproteobacteria</taxon>
        <taxon>Burkholderiales</taxon>
        <taxon>Burkholderiaceae</taxon>
        <taxon>Caballeronia</taxon>
    </lineage>
</organism>
<keyword evidence="2 5" id="KW-0479">Metal-binding</keyword>
<evidence type="ECO:0000256" key="2">
    <source>
        <dbReference type="ARBA" id="ARBA00022723"/>
    </source>
</evidence>
<dbReference type="Proteomes" id="UP000054770">
    <property type="component" value="Unassembled WGS sequence"/>
</dbReference>
<feature type="binding site" evidence="5">
    <location>
        <position position="142"/>
    </location>
    <ligand>
        <name>Mg(2+)</name>
        <dbReference type="ChEBI" id="CHEBI:18420"/>
    </ligand>
</feature>
<feature type="binding site" evidence="4">
    <location>
        <position position="142"/>
    </location>
    <ligand>
        <name>substrate</name>
    </ligand>
</feature>
<comment type="cofactor">
    <cofactor evidence="1">
        <name>Mg(2+)</name>
        <dbReference type="ChEBI" id="CHEBI:18420"/>
    </cofactor>
</comment>
<keyword evidence="3 5" id="KW-0460">Magnesium</keyword>
<dbReference type="PANTHER" id="PTHR32308">
    <property type="entry name" value="LYASE BETA SUBUNIT, PUTATIVE (AFU_ORTHOLOGUE AFUA_4G13030)-RELATED"/>
    <property type="match status" value="1"/>
</dbReference>
<sequence>MNMEKTMKIVVPVEQPHPLRTKMPDLGAQQNRSFLFVPGSQPARFDKALGSGADAIIVDLEDAVEPGAKADARHAVAQWLSPDRPVLLRINANHSPWFTEDAQLARLRGIAGIVLPKTESASDVTALVSLTKAKIPVFPLIETARGMWNAMEIAKAPFVHQLMFGTLDFIADMGMESDGVELDPFRARLVMISRVAGIAAPVDGVTPGIDDPERLAAETRNGKRRGFGGKLCIHPKQVPIVNECYAPTEAEVAWAKRVLDASDQANGAAISIDGKMVDRPVVLRAQRVVDWARA</sequence>
<evidence type="ECO:0000313" key="8">
    <source>
        <dbReference type="Proteomes" id="UP000054770"/>
    </source>
</evidence>
<feature type="binding site" evidence="5">
    <location>
        <position position="168"/>
    </location>
    <ligand>
        <name>Mg(2+)</name>
        <dbReference type="ChEBI" id="CHEBI:18420"/>
    </ligand>
</feature>
<keyword evidence="8" id="KW-1185">Reference proteome</keyword>
<evidence type="ECO:0000256" key="4">
    <source>
        <dbReference type="PIRSR" id="PIRSR015582-1"/>
    </source>
</evidence>
<comment type="caution">
    <text evidence="7">The sequence shown here is derived from an EMBL/GenBank/DDBJ whole genome shotgun (WGS) entry which is preliminary data.</text>
</comment>
<dbReference type="SUPFAM" id="SSF51621">
    <property type="entry name" value="Phosphoenolpyruvate/pyruvate domain"/>
    <property type="match status" value="1"/>
</dbReference>
<evidence type="ECO:0000256" key="3">
    <source>
        <dbReference type="ARBA" id="ARBA00022842"/>
    </source>
</evidence>
<dbReference type="AlphaFoldDB" id="A0A158IZL8"/>
<evidence type="ECO:0000313" key="7">
    <source>
        <dbReference type="EMBL" id="SAL61925.1"/>
    </source>
</evidence>
<dbReference type="InterPro" id="IPR015813">
    <property type="entry name" value="Pyrv/PenolPyrv_kinase-like_dom"/>
</dbReference>
<gene>
    <name evidence="7" type="ORF">AWB68_03239</name>
</gene>
<evidence type="ECO:0000256" key="1">
    <source>
        <dbReference type="ARBA" id="ARBA00001946"/>
    </source>
</evidence>
<dbReference type="Pfam" id="PF03328">
    <property type="entry name" value="HpcH_HpaI"/>
    <property type="match status" value="1"/>
</dbReference>
<dbReference type="Gene3D" id="3.20.20.60">
    <property type="entry name" value="Phosphoenolpyruvate-binding domains"/>
    <property type="match status" value="1"/>
</dbReference>